<feature type="transmembrane region" description="Helical" evidence="1">
    <location>
        <begin position="37"/>
        <end position="56"/>
    </location>
</feature>
<dbReference type="STRING" id="145857.GA0070616_3519"/>
<dbReference type="AlphaFoldDB" id="A0A1C6SDZ0"/>
<evidence type="ECO:0000313" key="2">
    <source>
        <dbReference type="EMBL" id="SCL27539.1"/>
    </source>
</evidence>
<evidence type="ECO:0000313" key="3">
    <source>
        <dbReference type="Proteomes" id="UP000199699"/>
    </source>
</evidence>
<dbReference type="OrthoDB" id="3402398at2"/>
<gene>
    <name evidence="2" type="ORF">GA0070616_3519</name>
</gene>
<keyword evidence="3" id="KW-1185">Reference proteome</keyword>
<protein>
    <submittedName>
        <fullName evidence="2">Uncharacterized protein</fullName>
    </submittedName>
</protein>
<keyword evidence="1" id="KW-0472">Membrane</keyword>
<accession>A0A1C6SDZ0</accession>
<keyword evidence="1" id="KW-0812">Transmembrane</keyword>
<proteinExistence type="predicted"/>
<organism evidence="2 3">
    <name type="scientific">Micromonospora nigra</name>
    <dbReference type="NCBI Taxonomy" id="145857"/>
    <lineage>
        <taxon>Bacteria</taxon>
        <taxon>Bacillati</taxon>
        <taxon>Actinomycetota</taxon>
        <taxon>Actinomycetes</taxon>
        <taxon>Micromonosporales</taxon>
        <taxon>Micromonosporaceae</taxon>
        <taxon>Micromonospora</taxon>
    </lineage>
</organism>
<keyword evidence="1" id="KW-1133">Transmembrane helix</keyword>
<dbReference type="EMBL" id="FMHT01000003">
    <property type="protein sequence ID" value="SCL27539.1"/>
    <property type="molecule type" value="Genomic_DNA"/>
</dbReference>
<sequence length="301" mass="32363">MPDEMTFAERVHRELRDVRWAEPAELRVRARRRGRRTGAATALAVLAVSVVVVVTLRPAEDAPRQSAAGVPVSVFAEVPKDVLLDPAELPVSSDVRLGEAGLGAAVRVDILLDACATSKGLPRVETVSRYSRSQTLLQSTAITGNSGQYPVLSQDVYRLSSAAAAGRFFDDLDRKIAACAQWRTEERRLVRMGVTAQAEVVRHWRPVVRDFAGDQAVLLRQATVQPSALTTGEPVGTAPAAETTVVVRVGDLVTVMRPDGELGSVSPGPERKAALARQEEELVSLSRKAAQRMCPAANPSC</sequence>
<dbReference type="Proteomes" id="UP000199699">
    <property type="component" value="Unassembled WGS sequence"/>
</dbReference>
<dbReference type="RefSeq" id="WP_139128931.1">
    <property type="nucleotide sequence ID" value="NZ_FMHT01000003.1"/>
</dbReference>
<reference evidence="2 3" key="1">
    <citation type="submission" date="2016-06" db="EMBL/GenBank/DDBJ databases">
        <authorList>
            <person name="Kjaerup R.B."/>
            <person name="Dalgaard T.S."/>
            <person name="Juul-Madsen H.R."/>
        </authorList>
    </citation>
    <scope>NUCLEOTIDE SEQUENCE [LARGE SCALE GENOMIC DNA]</scope>
    <source>
        <strain evidence="2 3">DSM 43818</strain>
    </source>
</reference>
<name>A0A1C6SDZ0_9ACTN</name>
<evidence type="ECO:0000256" key="1">
    <source>
        <dbReference type="SAM" id="Phobius"/>
    </source>
</evidence>